<evidence type="ECO:0000313" key="3">
    <source>
        <dbReference type="Proteomes" id="UP000018803"/>
    </source>
</evidence>
<dbReference type="Proteomes" id="UP000018803">
    <property type="component" value="Genome"/>
</dbReference>
<accession>V5UNP1</accession>
<proteinExistence type="predicted"/>
<feature type="region of interest" description="Disordered" evidence="1">
    <location>
        <begin position="1"/>
        <end position="38"/>
    </location>
</feature>
<evidence type="ECO:0000313" key="2">
    <source>
        <dbReference type="EMBL" id="AHB79404.1"/>
    </source>
</evidence>
<evidence type="ECO:0008006" key="4">
    <source>
        <dbReference type="Google" id="ProtNLM"/>
    </source>
</evidence>
<dbReference type="RefSeq" id="YP_009004633.1">
    <property type="nucleotide sequence ID" value="NC_023554.1"/>
</dbReference>
<dbReference type="EMBL" id="KF493881">
    <property type="protein sequence ID" value="AHB79404.1"/>
    <property type="molecule type" value="Genomic_DNA"/>
</dbReference>
<dbReference type="KEGG" id="vg:18501923"/>
<organism evidence="2 3">
    <name type="scientific">Mycobacterium phage JAMaL</name>
    <dbReference type="NCBI Taxonomy" id="1429905"/>
    <lineage>
        <taxon>Viruses</taxon>
        <taxon>Duplodnaviria</taxon>
        <taxon>Heunggongvirae</taxon>
        <taxon>Uroviricota</taxon>
        <taxon>Caudoviricetes</taxon>
        <taxon>Bclasvirinae</taxon>
        <taxon>Coopervirus</taxon>
        <taxon>Coopervirus JAMaL</taxon>
    </lineage>
</organism>
<dbReference type="OrthoDB" id="20387at10239"/>
<evidence type="ECO:0000256" key="1">
    <source>
        <dbReference type="SAM" id="MobiDB-lite"/>
    </source>
</evidence>
<protein>
    <recommendedName>
        <fullName evidence="4">HicA-like toxin</fullName>
    </recommendedName>
</protein>
<sequence length="108" mass="11430">MGRKARPTTERRPTVAQPIPQQSGKPVPGCGRKRGLGSNTEVRALVTAVLAVGGEVKQCRGHFKVYVGGVLTTTLPSTPSDTRSLKNAIAHLRRAGLPLTTKGRPDHG</sequence>
<dbReference type="GeneID" id="18501923"/>
<keyword evidence="3" id="KW-1185">Reference proteome</keyword>
<gene>
    <name evidence="2" type="primary">84</name>
    <name evidence="2" type="ORF">JAMAL_84</name>
</gene>
<reference evidence="3" key="1">
    <citation type="submission" date="2013-07" db="EMBL/GenBank/DDBJ databases">
        <authorList>
            <person name="Bailey A."/>
            <person name="Nitzahn M."/>
            <person name="Tran J."/>
            <person name="Tran L."/>
            <person name="Chow T."/>
            <person name="Vijanderan J."/>
            <person name="Reddi K."/>
            <person name="Villella W."/>
            <person name="Russell D."/>
            <person name="Jacobs-Sera D."/>
            <person name="Sanders E.R."/>
        </authorList>
    </citation>
    <scope>NUCLEOTIDE SEQUENCE [LARGE SCALE GENOMIC DNA]</scope>
</reference>
<name>V5UNP1_9CAUD</name>